<name>A0A1C7M2U1_GRIFR</name>
<evidence type="ECO:0000313" key="2">
    <source>
        <dbReference type="EMBL" id="OBZ71205.1"/>
    </source>
</evidence>
<sequence length="235" mass="25033">MTSLDFEPSSVREGRNDLTCGVAIGCEDGTFYILRSGPIARGRPEGTQGPTQPTGTSISLQISGSHRPRSSSPSAGSGFAPFHVTRSRIVSSVSTELAEAPKNYVDFDDEEERLKEMLKGRAMKERSTGGIAEKAAVAEKSPSQVPSSSASSTHTRDNSRAFRSIVVSPASSIRSLSSPPSPTLLPNHEPQDPFDSPVLSLQCHVLPPRFGAGQAITALKSHDDGRFLLCLQRTG</sequence>
<dbReference type="STRING" id="5627.A0A1C7M2U1"/>
<feature type="region of interest" description="Disordered" evidence="1">
    <location>
        <begin position="37"/>
        <end position="80"/>
    </location>
</feature>
<comment type="caution">
    <text evidence="2">The sequence shown here is derived from an EMBL/GenBank/DDBJ whole genome shotgun (WGS) entry which is preliminary data.</text>
</comment>
<protein>
    <submittedName>
        <fullName evidence="2">Uncharacterized protein</fullName>
    </submittedName>
</protein>
<evidence type="ECO:0000313" key="3">
    <source>
        <dbReference type="Proteomes" id="UP000092993"/>
    </source>
</evidence>
<gene>
    <name evidence="2" type="ORF">A0H81_08463</name>
</gene>
<feature type="region of interest" description="Disordered" evidence="1">
    <location>
        <begin position="172"/>
        <end position="196"/>
    </location>
</feature>
<organism evidence="2 3">
    <name type="scientific">Grifola frondosa</name>
    <name type="common">Maitake</name>
    <name type="synonym">Polyporus frondosus</name>
    <dbReference type="NCBI Taxonomy" id="5627"/>
    <lineage>
        <taxon>Eukaryota</taxon>
        <taxon>Fungi</taxon>
        <taxon>Dikarya</taxon>
        <taxon>Basidiomycota</taxon>
        <taxon>Agaricomycotina</taxon>
        <taxon>Agaricomycetes</taxon>
        <taxon>Polyporales</taxon>
        <taxon>Grifolaceae</taxon>
        <taxon>Grifola</taxon>
    </lineage>
</organism>
<dbReference type="OrthoDB" id="338622at2759"/>
<feature type="compositionally biased region" description="Low complexity" evidence="1">
    <location>
        <begin position="141"/>
        <end position="152"/>
    </location>
</feature>
<accession>A0A1C7M2U1</accession>
<feature type="compositionally biased region" description="Low complexity" evidence="1">
    <location>
        <begin position="46"/>
        <end position="56"/>
    </location>
</feature>
<proteinExistence type="predicted"/>
<dbReference type="Proteomes" id="UP000092993">
    <property type="component" value="Unassembled WGS sequence"/>
</dbReference>
<dbReference type="AlphaFoldDB" id="A0A1C7M2U1"/>
<feature type="region of interest" description="Disordered" evidence="1">
    <location>
        <begin position="119"/>
        <end position="160"/>
    </location>
</feature>
<feature type="compositionally biased region" description="Low complexity" evidence="1">
    <location>
        <begin position="70"/>
        <end position="80"/>
    </location>
</feature>
<evidence type="ECO:0000256" key="1">
    <source>
        <dbReference type="SAM" id="MobiDB-lite"/>
    </source>
</evidence>
<keyword evidence="3" id="KW-1185">Reference proteome</keyword>
<dbReference type="EMBL" id="LUGG01000011">
    <property type="protein sequence ID" value="OBZ71205.1"/>
    <property type="molecule type" value="Genomic_DNA"/>
</dbReference>
<reference evidence="2 3" key="1">
    <citation type="submission" date="2016-03" db="EMBL/GenBank/DDBJ databases">
        <title>Whole genome sequencing of Grifola frondosa 9006-11.</title>
        <authorList>
            <person name="Min B."/>
            <person name="Park H."/>
            <person name="Kim J.-G."/>
            <person name="Cho H."/>
            <person name="Oh Y.-L."/>
            <person name="Kong W.-S."/>
            <person name="Choi I.-G."/>
        </authorList>
    </citation>
    <scope>NUCLEOTIDE SEQUENCE [LARGE SCALE GENOMIC DNA]</scope>
    <source>
        <strain evidence="2 3">9006-11</strain>
    </source>
</reference>